<reference evidence="3 4" key="1">
    <citation type="submission" date="2024-10" db="EMBL/GenBank/DDBJ databases">
        <authorList>
            <person name="Kim D."/>
        </authorList>
    </citation>
    <scope>NUCLEOTIDE SEQUENCE [LARGE SCALE GENOMIC DNA]</scope>
    <source>
        <strain evidence="3">Taebaek</strain>
    </source>
</reference>
<keyword evidence="1" id="KW-0175">Coiled coil</keyword>
<name>A0ABD2JAS1_HETSC</name>
<evidence type="ECO:0000256" key="1">
    <source>
        <dbReference type="SAM" id="Coils"/>
    </source>
</evidence>
<dbReference type="EMBL" id="JBICCN010000175">
    <property type="protein sequence ID" value="KAL3087704.1"/>
    <property type="molecule type" value="Genomic_DNA"/>
</dbReference>
<organism evidence="3 4">
    <name type="scientific">Heterodera schachtii</name>
    <name type="common">Sugarbeet cyst nematode worm</name>
    <name type="synonym">Tylenchus schachtii</name>
    <dbReference type="NCBI Taxonomy" id="97005"/>
    <lineage>
        <taxon>Eukaryota</taxon>
        <taxon>Metazoa</taxon>
        <taxon>Ecdysozoa</taxon>
        <taxon>Nematoda</taxon>
        <taxon>Chromadorea</taxon>
        <taxon>Rhabditida</taxon>
        <taxon>Tylenchina</taxon>
        <taxon>Tylenchomorpha</taxon>
        <taxon>Tylenchoidea</taxon>
        <taxon>Heteroderidae</taxon>
        <taxon>Heteroderinae</taxon>
        <taxon>Heterodera</taxon>
    </lineage>
</organism>
<evidence type="ECO:0000313" key="3">
    <source>
        <dbReference type="EMBL" id="KAL3087704.1"/>
    </source>
</evidence>
<feature type="compositionally biased region" description="Basic and acidic residues" evidence="2">
    <location>
        <begin position="134"/>
        <end position="143"/>
    </location>
</feature>
<feature type="coiled-coil region" evidence="1">
    <location>
        <begin position="74"/>
        <end position="105"/>
    </location>
</feature>
<dbReference type="Proteomes" id="UP001620645">
    <property type="component" value="Unassembled WGS sequence"/>
</dbReference>
<accession>A0ABD2JAS1</accession>
<evidence type="ECO:0000256" key="2">
    <source>
        <dbReference type="SAM" id="MobiDB-lite"/>
    </source>
</evidence>
<proteinExistence type="predicted"/>
<feature type="region of interest" description="Disordered" evidence="2">
    <location>
        <begin position="126"/>
        <end position="154"/>
    </location>
</feature>
<gene>
    <name evidence="3" type="ORF">niasHS_008682</name>
</gene>
<comment type="caution">
    <text evidence="3">The sequence shown here is derived from an EMBL/GenBank/DDBJ whole genome shotgun (WGS) entry which is preliminary data.</text>
</comment>
<evidence type="ECO:0000313" key="4">
    <source>
        <dbReference type="Proteomes" id="UP001620645"/>
    </source>
</evidence>
<protein>
    <submittedName>
        <fullName evidence="3">Uncharacterized protein</fullName>
    </submittedName>
</protein>
<keyword evidence="4" id="KW-1185">Reference proteome</keyword>
<dbReference type="AlphaFoldDB" id="A0ABD2JAS1"/>
<sequence length="167" mass="19222">MCDIIRRLCCISKFYFDDAYKKHCGFKAINALSGTFGGWNNAYAPKMANEQKFNMEMRRKSDDDDEDSADNLMMMALRKEFDEMLKKLANEAKKMANDKTMVKKEKLVRDLLQGHPFLKEKEKLMAKNGTGIANDKKPKEKPTKKQSLPQNGKKFIIMLPINPESGF</sequence>